<dbReference type="EMBL" id="CP133614">
    <property type="protein sequence ID" value="WMV18555.1"/>
    <property type="molecule type" value="Genomic_DNA"/>
</dbReference>
<dbReference type="InterPro" id="IPR036397">
    <property type="entry name" value="RNaseH_sf"/>
</dbReference>
<evidence type="ECO:0000313" key="9">
    <source>
        <dbReference type="EMBL" id="WMV18555.1"/>
    </source>
</evidence>
<dbReference type="CDD" id="cd09274">
    <property type="entry name" value="RNase_HI_RT_Ty3"/>
    <property type="match status" value="1"/>
</dbReference>
<dbReference type="Gene3D" id="3.30.420.10">
    <property type="entry name" value="Ribonuclease H-like superfamily/Ribonuclease H"/>
    <property type="match status" value="1"/>
</dbReference>
<keyword evidence="10" id="KW-1185">Reference proteome</keyword>
<dbReference type="GO" id="GO:0016787">
    <property type="term" value="F:hydrolase activity"/>
    <property type="evidence" value="ECO:0007669"/>
    <property type="project" value="UniProtKB-KW"/>
</dbReference>
<evidence type="ECO:0000259" key="8">
    <source>
        <dbReference type="Pfam" id="PF24626"/>
    </source>
</evidence>
<proteinExistence type="predicted"/>
<dbReference type="PANTHER" id="PTHR46148:SF58">
    <property type="entry name" value="RETROTRANSPOSON PROTEIN"/>
    <property type="match status" value="1"/>
</dbReference>
<keyword evidence="3" id="KW-0540">Nuclease</keyword>
<protein>
    <recommendedName>
        <fullName evidence="11">Reverse transcriptase RNase H-like domain-containing protein</fullName>
    </recommendedName>
</protein>
<dbReference type="GO" id="GO:0004519">
    <property type="term" value="F:endonuclease activity"/>
    <property type="evidence" value="ECO:0007669"/>
    <property type="project" value="UniProtKB-KW"/>
</dbReference>
<dbReference type="InterPro" id="IPR041373">
    <property type="entry name" value="RT_RNaseH"/>
</dbReference>
<dbReference type="Pfam" id="PF24626">
    <property type="entry name" value="SH3_Tf2-1"/>
    <property type="match status" value="1"/>
</dbReference>
<reference evidence="9" key="1">
    <citation type="submission" date="2023-08" db="EMBL/GenBank/DDBJ databases">
        <title>A de novo genome assembly of Solanum verrucosum Schlechtendal, a Mexican diploid species geographically isolated from the other diploid A-genome species in potato relatives.</title>
        <authorList>
            <person name="Hosaka K."/>
        </authorList>
    </citation>
    <scope>NUCLEOTIDE SEQUENCE</scope>
    <source>
        <tissue evidence="9">Young leaves</tissue>
    </source>
</reference>
<dbReference type="GO" id="GO:0003676">
    <property type="term" value="F:nucleic acid binding"/>
    <property type="evidence" value="ECO:0007669"/>
    <property type="project" value="InterPro"/>
</dbReference>
<keyword evidence="1" id="KW-0808">Transferase</keyword>
<dbReference type="SUPFAM" id="SSF53098">
    <property type="entry name" value="Ribonuclease H-like"/>
    <property type="match status" value="1"/>
</dbReference>
<evidence type="ECO:0000256" key="1">
    <source>
        <dbReference type="ARBA" id="ARBA00022679"/>
    </source>
</evidence>
<dbReference type="GO" id="GO:0003964">
    <property type="term" value="F:RNA-directed DNA polymerase activity"/>
    <property type="evidence" value="ECO:0007669"/>
    <property type="project" value="UniProtKB-KW"/>
</dbReference>
<accession>A0AAF0QC27</accession>
<keyword evidence="5" id="KW-0378">Hydrolase</keyword>
<organism evidence="9 10">
    <name type="scientific">Solanum verrucosum</name>
    <dbReference type="NCBI Taxonomy" id="315347"/>
    <lineage>
        <taxon>Eukaryota</taxon>
        <taxon>Viridiplantae</taxon>
        <taxon>Streptophyta</taxon>
        <taxon>Embryophyta</taxon>
        <taxon>Tracheophyta</taxon>
        <taxon>Spermatophyta</taxon>
        <taxon>Magnoliopsida</taxon>
        <taxon>eudicotyledons</taxon>
        <taxon>Gunneridae</taxon>
        <taxon>Pentapetalae</taxon>
        <taxon>asterids</taxon>
        <taxon>lamiids</taxon>
        <taxon>Solanales</taxon>
        <taxon>Solanaceae</taxon>
        <taxon>Solanoideae</taxon>
        <taxon>Solaneae</taxon>
        <taxon>Solanum</taxon>
    </lineage>
</organism>
<evidence type="ECO:0000256" key="2">
    <source>
        <dbReference type="ARBA" id="ARBA00022695"/>
    </source>
</evidence>
<dbReference type="AlphaFoldDB" id="A0AAF0QC27"/>
<dbReference type="InterPro" id="IPR056924">
    <property type="entry name" value="SH3_Tf2-1"/>
</dbReference>
<dbReference type="SUPFAM" id="SSF56672">
    <property type="entry name" value="DNA/RNA polymerases"/>
    <property type="match status" value="1"/>
</dbReference>
<evidence type="ECO:0000256" key="4">
    <source>
        <dbReference type="ARBA" id="ARBA00022759"/>
    </source>
</evidence>
<dbReference type="PANTHER" id="PTHR46148">
    <property type="entry name" value="CHROMO DOMAIN-CONTAINING PROTEIN"/>
    <property type="match status" value="1"/>
</dbReference>
<dbReference type="Proteomes" id="UP001234989">
    <property type="component" value="Chromosome 3"/>
</dbReference>
<evidence type="ECO:0000256" key="5">
    <source>
        <dbReference type="ARBA" id="ARBA00022801"/>
    </source>
</evidence>
<sequence length="534" mass="60471">MQNGKVIAYASRQLKVHEKNYPIHDLELAAVVFALKIWRHYLYGVHVDVFTDHKSLQYVFTQKDLNLRQRRWLEFLKDYNMSVHYHPGKANVVADALSRVSMGSLAHVDIGDKEMAREVNRLARLGVRLEEVGNGGVVVVDGARSSLVDEAITKQDLDSSLLELKALVKEGKVEVFSKGEMVPLGTKSFQRGLGTRVKLTTAFHPQTDGQAERTVQTLEDMLTACVLELKGTRAPLDHPPPRGSCLIQEEDEPELLRESYKVSTPIGAYIVARKSRFPPLVMLIAYGHFNCFRDQGCVMICYEACLGFLRVPHSNNSYHSSIGMTHFEALNGRCCRSPVGWFEVGEVVLFGPDLVMEALEKVRMIRERLKMAQSRQKSYADVRKRALEYRVGDWVYLKVSPMNGVVRLGKKGKLSPRYVGPYKLMRRIGKVAYELELPSEMDLVHPVFHVSILRKCVGDPNAIVSLDVVGVVEDNLSYEEVPVQILDRQVKRLRNKDVASVKVLWRNKQVESATGEAEVDMQKRYAYLFHSTQA</sequence>
<evidence type="ECO:0000259" key="7">
    <source>
        <dbReference type="Pfam" id="PF17917"/>
    </source>
</evidence>
<evidence type="ECO:0000256" key="3">
    <source>
        <dbReference type="ARBA" id="ARBA00022722"/>
    </source>
</evidence>
<keyword evidence="4" id="KW-0255">Endonuclease</keyword>
<feature type="domain" description="Tf2-1-like SH3-like" evidence="8">
    <location>
        <begin position="392"/>
        <end position="457"/>
    </location>
</feature>
<keyword evidence="6" id="KW-0695">RNA-directed DNA polymerase</keyword>
<evidence type="ECO:0008006" key="11">
    <source>
        <dbReference type="Google" id="ProtNLM"/>
    </source>
</evidence>
<evidence type="ECO:0000256" key="6">
    <source>
        <dbReference type="ARBA" id="ARBA00022918"/>
    </source>
</evidence>
<keyword evidence="2" id="KW-0548">Nucleotidyltransferase</keyword>
<gene>
    <name evidence="9" type="ORF">MTR67_011940</name>
</gene>
<dbReference type="InterPro" id="IPR012337">
    <property type="entry name" value="RNaseH-like_sf"/>
</dbReference>
<feature type="domain" description="Reverse transcriptase RNase H-like" evidence="7">
    <location>
        <begin position="5"/>
        <end position="79"/>
    </location>
</feature>
<name>A0AAF0QC27_SOLVR</name>
<dbReference type="InterPro" id="IPR043502">
    <property type="entry name" value="DNA/RNA_pol_sf"/>
</dbReference>
<evidence type="ECO:0000313" key="10">
    <source>
        <dbReference type="Proteomes" id="UP001234989"/>
    </source>
</evidence>
<dbReference type="Pfam" id="PF17917">
    <property type="entry name" value="RT_RNaseH"/>
    <property type="match status" value="1"/>
</dbReference>